<comment type="similarity">
    <text evidence="6">Belongs to the iron/ascorbate-dependent oxidoreductase family.</text>
</comment>
<dbReference type="Pfam" id="PF14226">
    <property type="entry name" value="DIOX_N"/>
    <property type="match status" value="1"/>
</dbReference>
<dbReference type="AlphaFoldDB" id="A0AAW1K554"/>
<name>A0AAW1K554_SAPOF</name>
<evidence type="ECO:0000256" key="2">
    <source>
        <dbReference type="ARBA" id="ARBA00023004"/>
    </source>
</evidence>
<evidence type="ECO:0000256" key="5">
    <source>
        <dbReference type="ARBA" id="ARBA00076740"/>
    </source>
</evidence>
<accession>A0AAW1K554</accession>
<feature type="domain" description="Fe2OG dioxygenase" evidence="7">
    <location>
        <begin position="145"/>
        <end position="246"/>
    </location>
</feature>
<dbReference type="InterPro" id="IPR044861">
    <property type="entry name" value="IPNS-like_FE2OG_OXY"/>
</dbReference>
<dbReference type="GO" id="GO:0046872">
    <property type="term" value="F:metal ion binding"/>
    <property type="evidence" value="ECO:0007669"/>
    <property type="project" value="UniProtKB-KW"/>
</dbReference>
<dbReference type="InterPro" id="IPR005123">
    <property type="entry name" value="Oxoglu/Fe-dep_dioxygenase_dom"/>
</dbReference>
<comment type="caution">
    <text evidence="8">The sequence shown here is derived from an EMBL/GenBank/DDBJ whole genome shotgun (WGS) entry which is preliminary data.</text>
</comment>
<keyword evidence="2 6" id="KW-0408">Iron</keyword>
<dbReference type="Gene3D" id="2.60.120.330">
    <property type="entry name" value="B-lactam Antibiotic, Isopenicillin N Synthase, Chain"/>
    <property type="match status" value="1"/>
</dbReference>
<evidence type="ECO:0000313" key="8">
    <source>
        <dbReference type="EMBL" id="KAK9713376.1"/>
    </source>
</evidence>
<sequence>MEEQIPVINLQNIKEKPQNLKEACKKWGCFRLINHGVPKKLMGEMKSAIEEMFDRTVEIKQKNKEVIAGSGYIAPSEKNPLYEAFGLFDVASKSSVSSFCDDLQLSPHTRDIIERYAEAITNLATDIASKLATSMGLTDYTFDNWPLQFRINKYTFAPESLGSSGVQIHTDSGFLTILQDDENIGGLEVMDPTGTFVPIDPLPDTFLVNLGDIAVPWSNGELRNVQHRVQCKDVGTRFSVATFLSPAPEMVIEAHPKFLKADEPPLYAPFTYEQIRKIRAAEKLHAGEALDRVRWNK</sequence>
<evidence type="ECO:0000313" key="9">
    <source>
        <dbReference type="Proteomes" id="UP001443914"/>
    </source>
</evidence>
<dbReference type="SUPFAM" id="SSF51197">
    <property type="entry name" value="Clavaminate synthase-like"/>
    <property type="match status" value="1"/>
</dbReference>
<dbReference type="GO" id="GO:0016491">
    <property type="term" value="F:oxidoreductase activity"/>
    <property type="evidence" value="ECO:0007669"/>
    <property type="project" value="UniProtKB-KW"/>
</dbReference>
<organism evidence="8 9">
    <name type="scientific">Saponaria officinalis</name>
    <name type="common">Common soapwort</name>
    <name type="synonym">Lychnis saponaria</name>
    <dbReference type="NCBI Taxonomy" id="3572"/>
    <lineage>
        <taxon>Eukaryota</taxon>
        <taxon>Viridiplantae</taxon>
        <taxon>Streptophyta</taxon>
        <taxon>Embryophyta</taxon>
        <taxon>Tracheophyta</taxon>
        <taxon>Spermatophyta</taxon>
        <taxon>Magnoliopsida</taxon>
        <taxon>eudicotyledons</taxon>
        <taxon>Gunneridae</taxon>
        <taxon>Pentapetalae</taxon>
        <taxon>Caryophyllales</taxon>
        <taxon>Caryophyllaceae</taxon>
        <taxon>Caryophylleae</taxon>
        <taxon>Saponaria</taxon>
    </lineage>
</organism>
<protein>
    <recommendedName>
        <fullName evidence="4">2-oxoglutarate-dependent dioxygenase DAO</fullName>
    </recommendedName>
    <alternativeName>
        <fullName evidence="5">Protein DIOXYGENASE FOR AUXIN OXIDATION</fullName>
    </alternativeName>
</protein>
<reference evidence="8" key="1">
    <citation type="submission" date="2024-03" db="EMBL/GenBank/DDBJ databases">
        <title>WGS assembly of Saponaria officinalis var. Norfolk2.</title>
        <authorList>
            <person name="Jenkins J."/>
            <person name="Shu S."/>
            <person name="Grimwood J."/>
            <person name="Barry K."/>
            <person name="Goodstein D."/>
            <person name="Schmutz J."/>
            <person name="Leebens-Mack J."/>
            <person name="Osbourn A."/>
        </authorList>
    </citation>
    <scope>NUCLEOTIDE SEQUENCE [LARGE SCALE GENOMIC DNA]</scope>
    <source>
        <strain evidence="8">JIC</strain>
    </source>
</reference>
<dbReference type="PANTHER" id="PTHR47990">
    <property type="entry name" value="2-OXOGLUTARATE (2OG) AND FE(II)-DEPENDENT OXYGENASE SUPERFAMILY PROTEIN-RELATED"/>
    <property type="match status" value="1"/>
</dbReference>
<keyword evidence="1 6" id="KW-0479">Metal-binding</keyword>
<dbReference type="Proteomes" id="UP001443914">
    <property type="component" value="Unassembled WGS sequence"/>
</dbReference>
<evidence type="ECO:0000259" key="7">
    <source>
        <dbReference type="PROSITE" id="PS51471"/>
    </source>
</evidence>
<dbReference type="EMBL" id="JBDFQZ010000006">
    <property type="protein sequence ID" value="KAK9713376.1"/>
    <property type="molecule type" value="Genomic_DNA"/>
</dbReference>
<dbReference type="PROSITE" id="PS51471">
    <property type="entry name" value="FE2OG_OXY"/>
    <property type="match status" value="1"/>
</dbReference>
<evidence type="ECO:0000256" key="1">
    <source>
        <dbReference type="ARBA" id="ARBA00022723"/>
    </source>
</evidence>
<dbReference type="InterPro" id="IPR050231">
    <property type="entry name" value="Iron_ascorbate_oxido_reductase"/>
</dbReference>
<keyword evidence="9" id="KW-1185">Reference proteome</keyword>
<dbReference type="InterPro" id="IPR027443">
    <property type="entry name" value="IPNS-like_sf"/>
</dbReference>
<keyword evidence="6" id="KW-0560">Oxidoreductase</keyword>
<dbReference type="Pfam" id="PF03171">
    <property type="entry name" value="2OG-FeII_Oxy"/>
    <property type="match status" value="1"/>
</dbReference>
<proteinExistence type="inferred from homology"/>
<gene>
    <name evidence="8" type="ORF">RND81_06G023800</name>
</gene>
<dbReference type="InterPro" id="IPR026992">
    <property type="entry name" value="DIOX_N"/>
</dbReference>
<comment type="function">
    <text evidence="3">2-oxoglutarate-dependent dioxygenase essential for auxin catabolism and maintenance of auxin homeostasis in reproductive organs. Catalyzes the irreversible oxidation of indole-3-acetic acid (IAA) to the biologically inactive 2-oxoindole-3-acetic acid (OxIAA).</text>
</comment>
<dbReference type="FunFam" id="2.60.120.330:FF:000017">
    <property type="entry name" value="2-oxoglutarate-dependent dioxygenase DAO"/>
    <property type="match status" value="1"/>
</dbReference>
<evidence type="ECO:0000256" key="6">
    <source>
        <dbReference type="RuleBase" id="RU003682"/>
    </source>
</evidence>
<evidence type="ECO:0000256" key="4">
    <source>
        <dbReference type="ARBA" id="ARBA00074102"/>
    </source>
</evidence>
<evidence type="ECO:0000256" key="3">
    <source>
        <dbReference type="ARBA" id="ARBA00054658"/>
    </source>
</evidence>